<evidence type="ECO:0000256" key="1">
    <source>
        <dbReference type="SAM" id="MobiDB-lite"/>
    </source>
</evidence>
<protein>
    <submittedName>
        <fullName evidence="2">Uncharacterized protein</fullName>
    </submittedName>
</protein>
<name>A0A1F6D4G4_HANXR</name>
<dbReference type="Proteomes" id="UP000178606">
    <property type="component" value="Unassembled WGS sequence"/>
</dbReference>
<sequence length="87" mass="9510">MAYHSRPFAPLPVGSSTQTSPLDSQEVRAVGIPALPDTSLWNSAQWKPEGAEGTLPSFQRHGAIVRLSVPGRVMMTRIVDRQKLKSL</sequence>
<proteinExistence type="predicted"/>
<dbReference type="AlphaFoldDB" id="A0A1F6D4G4"/>
<evidence type="ECO:0000313" key="3">
    <source>
        <dbReference type="Proteomes" id="UP000178606"/>
    </source>
</evidence>
<feature type="region of interest" description="Disordered" evidence="1">
    <location>
        <begin position="1"/>
        <end position="28"/>
    </location>
</feature>
<evidence type="ECO:0000313" key="2">
    <source>
        <dbReference type="EMBL" id="OGG56306.1"/>
    </source>
</evidence>
<reference evidence="2 3" key="1">
    <citation type="journal article" date="2016" name="Nat. Commun.">
        <title>Thousands of microbial genomes shed light on interconnected biogeochemical processes in an aquifer system.</title>
        <authorList>
            <person name="Anantharaman K."/>
            <person name="Brown C.T."/>
            <person name="Hug L.A."/>
            <person name="Sharon I."/>
            <person name="Castelle C.J."/>
            <person name="Probst A.J."/>
            <person name="Thomas B.C."/>
            <person name="Singh A."/>
            <person name="Wilkins M.J."/>
            <person name="Karaoz U."/>
            <person name="Brodie E.L."/>
            <person name="Williams K.H."/>
            <person name="Hubbard S.S."/>
            <person name="Banfield J.F."/>
        </authorList>
    </citation>
    <scope>NUCLEOTIDE SEQUENCE [LARGE SCALE GENOMIC DNA]</scope>
    <source>
        <strain evidence="3">RIFCSPLOWO2_12_FULL_64_10</strain>
    </source>
</reference>
<feature type="compositionally biased region" description="Polar residues" evidence="1">
    <location>
        <begin position="14"/>
        <end position="23"/>
    </location>
</feature>
<gene>
    <name evidence="2" type="ORF">A3F84_11115</name>
</gene>
<comment type="caution">
    <text evidence="2">The sequence shown here is derived from an EMBL/GenBank/DDBJ whole genome shotgun (WGS) entry which is preliminary data.</text>
</comment>
<organism evidence="2 3">
    <name type="scientific">Handelsmanbacteria sp. (strain RIFCSPLOWO2_12_FULL_64_10)</name>
    <dbReference type="NCBI Taxonomy" id="1817868"/>
    <lineage>
        <taxon>Bacteria</taxon>
        <taxon>Candidatus Handelsmaniibacteriota</taxon>
    </lineage>
</organism>
<accession>A0A1F6D4G4</accession>
<dbReference type="EMBL" id="MFKF01000036">
    <property type="protein sequence ID" value="OGG56306.1"/>
    <property type="molecule type" value="Genomic_DNA"/>
</dbReference>